<proteinExistence type="predicted"/>
<keyword evidence="2" id="KW-0472">Membrane</keyword>
<accession>A0ABP1PRA0</accession>
<sequence length="435" mass="50137">MSVRVRLENELEVLKTHFLTKITWFSIIKSTSMVLRGLVFSSWKAWLTGMYFVRKPWGTPIPTGFLSHPYIFYSFILNLINQCLWIDMQIKLSEKAKNFSLTEQILSNAVFFASFTFDIYFRFNMYRLNIKLANLLVALEEPRLRPLDHKLSAVWTFHRISLRIFTILRYLPTTTFVWSFVTETQSISDSKFLIPRSWHFIAFTLFAAVPHVTTLIFSYDLIVETTFQFLWTFEDFCAHLEENILDHDGRKMGKQVDSTTFIEKFDDINNLASNYDQVIGPIILGVVARSVFSVIHSTTTIVLNTGNTLNLHTGYHVIQLVVELSQFVILKLGTEVHQRISFWKQKLTKACLLSSSNLKPEAYPPQTPSLNDSKNSLNVTDDDTSSDADTRISLTRVSNQLRQLDDLVKCICNWEWKISAGGIFYVDSKLLSGVT</sequence>
<name>A0ABP1PRA0_9HEXA</name>
<feature type="transmembrane region" description="Helical" evidence="2">
    <location>
        <begin position="65"/>
        <end position="84"/>
    </location>
</feature>
<feature type="transmembrane region" description="Helical" evidence="2">
    <location>
        <begin position="160"/>
        <end position="180"/>
    </location>
</feature>
<dbReference type="EMBL" id="CAXLJM020000007">
    <property type="protein sequence ID" value="CAL8074386.1"/>
    <property type="molecule type" value="Genomic_DNA"/>
</dbReference>
<evidence type="ECO:0008006" key="5">
    <source>
        <dbReference type="Google" id="ProtNLM"/>
    </source>
</evidence>
<feature type="transmembrane region" description="Helical" evidence="2">
    <location>
        <begin position="105"/>
        <end position="123"/>
    </location>
</feature>
<evidence type="ECO:0000256" key="1">
    <source>
        <dbReference type="SAM" id="MobiDB-lite"/>
    </source>
</evidence>
<feature type="transmembrane region" description="Helical" evidence="2">
    <location>
        <begin position="200"/>
        <end position="219"/>
    </location>
</feature>
<organism evidence="3 4">
    <name type="scientific">Orchesella dallaii</name>
    <dbReference type="NCBI Taxonomy" id="48710"/>
    <lineage>
        <taxon>Eukaryota</taxon>
        <taxon>Metazoa</taxon>
        <taxon>Ecdysozoa</taxon>
        <taxon>Arthropoda</taxon>
        <taxon>Hexapoda</taxon>
        <taxon>Collembola</taxon>
        <taxon>Entomobryomorpha</taxon>
        <taxon>Entomobryoidea</taxon>
        <taxon>Orchesellidae</taxon>
        <taxon>Orchesellinae</taxon>
        <taxon>Orchesella</taxon>
    </lineage>
</organism>
<evidence type="ECO:0000256" key="2">
    <source>
        <dbReference type="SAM" id="Phobius"/>
    </source>
</evidence>
<feature type="region of interest" description="Disordered" evidence="1">
    <location>
        <begin position="362"/>
        <end position="387"/>
    </location>
</feature>
<keyword evidence="2" id="KW-0812">Transmembrane</keyword>
<comment type="caution">
    <text evidence="3">The sequence shown here is derived from an EMBL/GenBank/DDBJ whole genome shotgun (WGS) entry which is preliminary data.</text>
</comment>
<protein>
    <recommendedName>
        <fullName evidence="5">Gustatory receptor</fullName>
    </recommendedName>
</protein>
<evidence type="ECO:0000313" key="4">
    <source>
        <dbReference type="Proteomes" id="UP001642540"/>
    </source>
</evidence>
<keyword evidence="4" id="KW-1185">Reference proteome</keyword>
<gene>
    <name evidence="3" type="ORF">ODALV1_LOCUS2872</name>
</gene>
<dbReference type="Proteomes" id="UP001642540">
    <property type="component" value="Unassembled WGS sequence"/>
</dbReference>
<reference evidence="3 4" key="1">
    <citation type="submission" date="2024-08" db="EMBL/GenBank/DDBJ databases">
        <authorList>
            <person name="Cucini C."/>
            <person name="Frati F."/>
        </authorList>
    </citation>
    <scope>NUCLEOTIDE SEQUENCE [LARGE SCALE GENOMIC DNA]</scope>
</reference>
<feature type="compositionally biased region" description="Polar residues" evidence="1">
    <location>
        <begin position="368"/>
        <end position="379"/>
    </location>
</feature>
<evidence type="ECO:0000313" key="3">
    <source>
        <dbReference type="EMBL" id="CAL8074386.1"/>
    </source>
</evidence>
<keyword evidence="2" id="KW-1133">Transmembrane helix</keyword>